<dbReference type="InterPro" id="IPR050833">
    <property type="entry name" value="Poly_Biosynth_Transport"/>
</dbReference>
<evidence type="ECO:0000256" key="3">
    <source>
        <dbReference type="ARBA" id="ARBA00022475"/>
    </source>
</evidence>
<dbReference type="PANTHER" id="PTHR30250:SF10">
    <property type="entry name" value="LIPOPOLYSACCHARIDE BIOSYNTHESIS PROTEIN WZXC"/>
    <property type="match status" value="1"/>
</dbReference>
<feature type="transmembrane region" description="Helical" evidence="7">
    <location>
        <begin position="443"/>
        <end position="464"/>
    </location>
</feature>
<dbReference type="PANTHER" id="PTHR30250">
    <property type="entry name" value="PST FAMILY PREDICTED COLANIC ACID TRANSPORTER"/>
    <property type="match status" value="1"/>
</dbReference>
<evidence type="ECO:0000313" key="8">
    <source>
        <dbReference type="EMBL" id="MBP2234737.1"/>
    </source>
</evidence>
<keyword evidence="9" id="KW-1185">Reference proteome</keyword>
<keyword evidence="5 7" id="KW-1133">Transmembrane helix</keyword>
<feature type="transmembrane region" description="Helical" evidence="7">
    <location>
        <begin position="470"/>
        <end position="498"/>
    </location>
</feature>
<keyword evidence="4 7" id="KW-0812">Transmembrane</keyword>
<feature type="transmembrane region" description="Helical" evidence="7">
    <location>
        <begin position="202"/>
        <end position="222"/>
    </location>
</feature>
<evidence type="ECO:0000256" key="4">
    <source>
        <dbReference type="ARBA" id="ARBA00022692"/>
    </source>
</evidence>
<keyword evidence="6 7" id="KW-0472">Membrane</keyword>
<dbReference type="Proteomes" id="UP000730739">
    <property type="component" value="Unassembled WGS sequence"/>
</dbReference>
<accession>A0ABS4QYT0</accession>
<feature type="transmembrane region" description="Helical" evidence="7">
    <location>
        <begin position="315"/>
        <end position="333"/>
    </location>
</feature>
<keyword evidence="3" id="KW-1003">Cell membrane</keyword>
<evidence type="ECO:0000256" key="2">
    <source>
        <dbReference type="ARBA" id="ARBA00007430"/>
    </source>
</evidence>
<sequence>MNPQFSRHYGGRANPRNIQFNEEIQVGRGEVASRSELVAQAGMWVIAGKLVARGIDLCSLLILTHLLSPADFGLIALAMTTILIAEVVVELPLAQAMVRVSTLTEPVFATAFTLGMLRGVFLASLMGVLAWPLSLLYQEPRLISLICALALAPILRGLVSPRMVIFMQKYDFRRDFLLDVIGKISALVVATSIALGTGSYWAIAWGTITTPLVAFILSYIFAPLRPRLTLSQWSIFSDMVSWNTASQLISALNWQMDKLLVGRLADWSSFGRYTVADNLSGLPQQALVQPLTRPLIAAFANITSPAAYPAAYCKATNAVFSATAPILVCLAMLSEPFVRIVLGEKWLEAAPMLHWFALSYLLSVPAEVLHPLAIAMNKTRFVALRMISEFVVKLPALVIGLALFGLNGALAARCVATAAVFIAVAWIVRHLIGVTIKQQCKALWRPVSACSVMAIFLFLITPFVAAQQTLLLMILATGASGLTAVAAYGATLLLLWAAAGRPDGVESMVVKKVQRMLTSMRPRTA</sequence>
<dbReference type="CDD" id="cd13127">
    <property type="entry name" value="MATE_tuaB_like"/>
    <property type="match status" value="1"/>
</dbReference>
<feature type="transmembrane region" description="Helical" evidence="7">
    <location>
        <begin position="386"/>
        <end position="404"/>
    </location>
</feature>
<reference evidence="8 9" key="1">
    <citation type="submission" date="2021-03" db="EMBL/GenBank/DDBJ databases">
        <title>Genomic Encyclopedia of Type Strains, Phase IV (KMG-IV): sequencing the most valuable type-strain genomes for metagenomic binning, comparative biology and taxonomic classification.</title>
        <authorList>
            <person name="Goeker M."/>
        </authorList>
    </citation>
    <scope>NUCLEOTIDE SEQUENCE [LARGE SCALE GENOMIC DNA]</scope>
    <source>
        <strain evidence="8 9">DSM 13372</strain>
    </source>
</reference>
<feature type="transmembrane region" description="Helical" evidence="7">
    <location>
        <begin position="106"/>
        <end position="130"/>
    </location>
</feature>
<proteinExistence type="inferred from homology"/>
<evidence type="ECO:0000256" key="1">
    <source>
        <dbReference type="ARBA" id="ARBA00004651"/>
    </source>
</evidence>
<name>A0ABS4QYT0_9HYPH</name>
<feature type="transmembrane region" description="Helical" evidence="7">
    <location>
        <begin position="353"/>
        <end position="374"/>
    </location>
</feature>
<feature type="transmembrane region" description="Helical" evidence="7">
    <location>
        <begin position="176"/>
        <end position="196"/>
    </location>
</feature>
<comment type="subcellular location">
    <subcellularLocation>
        <location evidence="1">Cell membrane</location>
        <topology evidence="1">Multi-pass membrane protein</topology>
    </subcellularLocation>
</comment>
<evidence type="ECO:0000256" key="5">
    <source>
        <dbReference type="ARBA" id="ARBA00022989"/>
    </source>
</evidence>
<comment type="similarity">
    <text evidence="2">Belongs to the polysaccharide synthase family.</text>
</comment>
<feature type="transmembrane region" description="Helical" evidence="7">
    <location>
        <begin position="74"/>
        <end position="94"/>
    </location>
</feature>
<evidence type="ECO:0000256" key="6">
    <source>
        <dbReference type="ARBA" id="ARBA00023136"/>
    </source>
</evidence>
<protein>
    <submittedName>
        <fullName evidence="8">O-antigen/teichoic acid export membrane protein</fullName>
    </submittedName>
</protein>
<dbReference type="Pfam" id="PF13440">
    <property type="entry name" value="Polysacc_synt_3"/>
    <property type="match status" value="1"/>
</dbReference>
<gene>
    <name evidence="8" type="ORF">J2Z31_001227</name>
</gene>
<organism evidence="8 9">
    <name type="scientific">Sinorhizobium kostiense</name>
    <dbReference type="NCBI Taxonomy" id="76747"/>
    <lineage>
        <taxon>Bacteria</taxon>
        <taxon>Pseudomonadati</taxon>
        <taxon>Pseudomonadota</taxon>
        <taxon>Alphaproteobacteria</taxon>
        <taxon>Hyphomicrobiales</taxon>
        <taxon>Rhizobiaceae</taxon>
        <taxon>Sinorhizobium/Ensifer group</taxon>
        <taxon>Sinorhizobium</taxon>
    </lineage>
</organism>
<dbReference type="RefSeq" id="WP_209600939.1">
    <property type="nucleotide sequence ID" value="NZ_JAGILA010000001.1"/>
</dbReference>
<comment type="caution">
    <text evidence="8">The sequence shown here is derived from an EMBL/GenBank/DDBJ whole genome shotgun (WGS) entry which is preliminary data.</text>
</comment>
<feature type="transmembrane region" description="Helical" evidence="7">
    <location>
        <begin position="410"/>
        <end position="431"/>
    </location>
</feature>
<dbReference type="EMBL" id="JAGILA010000001">
    <property type="protein sequence ID" value="MBP2234737.1"/>
    <property type="molecule type" value="Genomic_DNA"/>
</dbReference>
<feature type="transmembrane region" description="Helical" evidence="7">
    <location>
        <begin position="142"/>
        <end position="164"/>
    </location>
</feature>
<evidence type="ECO:0000256" key="7">
    <source>
        <dbReference type="SAM" id="Phobius"/>
    </source>
</evidence>
<evidence type="ECO:0000313" key="9">
    <source>
        <dbReference type="Proteomes" id="UP000730739"/>
    </source>
</evidence>